<reference evidence="4" key="1">
    <citation type="submission" date="2017-02" db="UniProtKB">
        <authorList>
            <consortium name="WormBaseParasite"/>
        </authorList>
    </citation>
    <scope>IDENTIFICATION</scope>
</reference>
<keyword evidence="3" id="KW-1185">Reference proteome</keyword>
<evidence type="ECO:0000313" key="3">
    <source>
        <dbReference type="Proteomes" id="UP000036681"/>
    </source>
</evidence>
<evidence type="ECO:0000313" key="4">
    <source>
        <dbReference type="WBParaSite" id="ALUE_0000911601-mRNA-1"/>
    </source>
</evidence>
<dbReference type="WBParaSite" id="ALUE_0000911601-mRNA-1">
    <property type="protein sequence ID" value="ALUE_0000911601-mRNA-1"/>
    <property type="gene ID" value="ALUE_0000911601"/>
</dbReference>
<dbReference type="Proteomes" id="UP000036681">
    <property type="component" value="Unplaced"/>
</dbReference>
<keyword evidence="2" id="KW-1133">Transmembrane helix</keyword>
<accession>A0A0M3HZH6</accession>
<feature type="compositionally biased region" description="Low complexity" evidence="1">
    <location>
        <begin position="190"/>
        <end position="201"/>
    </location>
</feature>
<sequence length="211" mass="23812">MIRFIAMYDGILFESSNEGKYVCLLEKECRKGRIIDDKDIISAPVTKAADKEDFAAFTDSPPTRYESGIEGRDPKECPLTKSPYFAMLMIKVLVFDVLLTIATIALVLVHRMHIIPARRRFRIVMGIMKRRHKRDIRTRAQHRLRKLNFLRRKLERDAKKGSDDSSSSSSNEGFLLTAAEGGGVRDVRPAATSNTTAAASTMMKEKDTAEN</sequence>
<proteinExistence type="predicted"/>
<feature type="transmembrane region" description="Helical" evidence="2">
    <location>
        <begin position="84"/>
        <end position="109"/>
    </location>
</feature>
<keyword evidence="2" id="KW-0472">Membrane</keyword>
<evidence type="ECO:0000256" key="1">
    <source>
        <dbReference type="SAM" id="MobiDB-lite"/>
    </source>
</evidence>
<name>A0A0M3HZH6_ASCLU</name>
<evidence type="ECO:0000256" key="2">
    <source>
        <dbReference type="SAM" id="Phobius"/>
    </source>
</evidence>
<dbReference type="AlphaFoldDB" id="A0A0M3HZH6"/>
<protein>
    <submittedName>
        <fullName evidence="4">G_PROTEIN_RECEP_F1_2 domain-containing protein</fullName>
    </submittedName>
</protein>
<feature type="region of interest" description="Disordered" evidence="1">
    <location>
        <begin position="178"/>
        <end position="211"/>
    </location>
</feature>
<organism evidence="3 4">
    <name type="scientific">Ascaris lumbricoides</name>
    <name type="common">Giant roundworm</name>
    <dbReference type="NCBI Taxonomy" id="6252"/>
    <lineage>
        <taxon>Eukaryota</taxon>
        <taxon>Metazoa</taxon>
        <taxon>Ecdysozoa</taxon>
        <taxon>Nematoda</taxon>
        <taxon>Chromadorea</taxon>
        <taxon>Rhabditida</taxon>
        <taxon>Spirurina</taxon>
        <taxon>Ascaridomorpha</taxon>
        <taxon>Ascaridoidea</taxon>
        <taxon>Ascarididae</taxon>
        <taxon>Ascaris</taxon>
    </lineage>
</organism>
<keyword evidence="2" id="KW-0812">Transmembrane</keyword>